<dbReference type="STRING" id="13035.Dacsa_1718"/>
<sequence>MINLKPNVRSFFKQIFTVKKIRLLFTFLATVVSIPLLIVAVQSQQPTTVKVLIQALEAKQLEPIVNDFNREKPNINLEIVEAPNDTNQVEDLYTSAFLLGESPYDLVYMDIVWTPKFAAAGWLKDLSDRVSQEELDQFLDGDVNGGKYKGELYRMPFRSDGGMLYYRTDWLEKAGYEPPETFSELIEISQTLQDQNYTEWGYVWQGKQYEGLSAMFVEILEGFDAFWVDPETLEVGLDQPNAIEAVNFLKSTMEKGVSPPGVTTYSEEPTRRLFQNGETAFLRNWPYVYGLASESDIAGDFAIKPMPHAPQGTSGACQGGWGMGIAKSTNHPEAAWEVVKYFSKAETQKKYALKTGYVPSRRKLFNDPELVEKYSYLPELLNVIENAVLRPPIAQYSQASDILQRYLSAAISGTMTPEEAMKAAAKETRTLLKRSR</sequence>
<dbReference type="PATRIC" id="fig|13035.3.peg.1943"/>
<dbReference type="eggNOG" id="COG1653">
    <property type="taxonomic scope" value="Bacteria"/>
</dbReference>
<dbReference type="AlphaFoldDB" id="K9YV34"/>
<dbReference type="InterPro" id="IPR050490">
    <property type="entry name" value="Bact_solute-bd_prot1"/>
</dbReference>
<proteinExistence type="inferred from homology"/>
<dbReference type="CDD" id="cd14750">
    <property type="entry name" value="PBP2_TMBP"/>
    <property type="match status" value="1"/>
</dbReference>
<accession>K9YV34</accession>
<evidence type="ECO:0000313" key="6">
    <source>
        <dbReference type="Proteomes" id="UP000010482"/>
    </source>
</evidence>
<dbReference type="InterPro" id="IPR006059">
    <property type="entry name" value="SBP"/>
</dbReference>
<keyword evidence="5" id="KW-0762">Sugar transport</keyword>
<name>K9YV34_DACS8</name>
<gene>
    <name evidence="5" type="ORF">Dacsa_1718</name>
</gene>
<evidence type="ECO:0000256" key="1">
    <source>
        <dbReference type="ARBA" id="ARBA00008520"/>
    </source>
</evidence>
<comment type="similarity">
    <text evidence="1">Belongs to the bacterial solute-binding protein 1 family.</text>
</comment>
<feature type="transmembrane region" description="Helical" evidence="4">
    <location>
        <begin position="21"/>
        <end position="41"/>
    </location>
</feature>
<protein>
    <submittedName>
        <fullName evidence="5">ABC-type sugar transport system, periplasmic component</fullName>
    </submittedName>
</protein>
<dbReference type="RefSeq" id="WP_015229379.1">
    <property type="nucleotide sequence ID" value="NC_019780.1"/>
</dbReference>
<organism evidence="5 6">
    <name type="scientific">Dactylococcopsis salina (strain PCC 8305)</name>
    <name type="common">Myxobactron salinum</name>
    <dbReference type="NCBI Taxonomy" id="13035"/>
    <lineage>
        <taxon>Bacteria</taxon>
        <taxon>Bacillati</taxon>
        <taxon>Cyanobacteriota</taxon>
        <taxon>Cyanophyceae</taxon>
        <taxon>Nodosilineales</taxon>
        <taxon>Cymatolegaceae</taxon>
        <taxon>Dactylococcopsis</taxon>
    </lineage>
</organism>
<evidence type="ECO:0000313" key="5">
    <source>
        <dbReference type="EMBL" id="AFZ50382.1"/>
    </source>
</evidence>
<dbReference type="OrthoDB" id="9808332at2"/>
<evidence type="ECO:0000256" key="4">
    <source>
        <dbReference type="SAM" id="Phobius"/>
    </source>
</evidence>
<dbReference type="Proteomes" id="UP000010482">
    <property type="component" value="Chromosome"/>
</dbReference>
<dbReference type="EMBL" id="CP003944">
    <property type="protein sequence ID" value="AFZ50382.1"/>
    <property type="molecule type" value="Genomic_DNA"/>
</dbReference>
<keyword evidence="4" id="KW-0472">Membrane</keyword>
<dbReference type="Gene3D" id="3.40.190.10">
    <property type="entry name" value="Periplasmic binding protein-like II"/>
    <property type="match status" value="2"/>
</dbReference>
<keyword evidence="4" id="KW-0812">Transmembrane</keyword>
<evidence type="ECO:0000256" key="2">
    <source>
        <dbReference type="ARBA" id="ARBA00022448"/>
    </source>
</evidence>
<keyword evidence="2" id="KW-0813">Transport</keyword>
<dbReference type="KEGG" id="dsl:Dacsa_1718"/>
<keyword evidence="3" id="KW-0732">Signal</keyword>
<keyword evidence="6" id="KW-1185">Reference proteome</keyword>
<reference evidence="5" key="1">
    <citation type="submission" date="2012-04" db="EMBL/GenBank/DDBJ databases">
        <title>Finished genome of Dactylococcopsis salina PCC 8305.</title>
        <authorList>
            <consortium name="US DOE Joint Genome Institute"/>
            <person name="Gugger M."/>
            <person name="Coursin T."/>
            <person name="Rippka R."/>
            <person name="Tandeau De Marsac N."/>
            <person name="Huntemann M."/>
            <person name="Wei C.-L."/>
            <person name="Han J."/>
            <person name="Detter J.C."/>
            <person name="Han C."/>
            <person name="Tapia R."/>
            <person name="Daligault H."/>
            <person name="Chen A."/>
            <person name="Krypides N."/>
            <person name="Mavromatis K."/>
            <person name="Markowitz V."/>
            <person name="Szeto E."/>
            <person name="Ivanova N."/>
            <person name="Ovchinnikova G."/>
            <person name="Pagani I."/>
            <person name="Pati A."/>
            <person name="Goodwin L."/>
            <person name="Peters L."/>
            <person name="Pitluck S."/>
            <person name="Woyke T."/>
            <person name="Kerfeld C."/>
        </authorList>
    </citation>
    <scope>NUCLEOTIDE SEQUENCE [LARGE SCALE GENOMIC DNA]</scope>
    <source>
        <strain evidence="5">PCC 8305</strain>
    </source>
</reference>
<dbReference type="Pfam" id="PF01547">
    <property type="entry name" value="SBP_bac_1"/>
    <property type="match status" value="1"/>
</dbReference>
<dbReference type="PANTHER" id="PTHR43649">
    <property type="entry name" value="ARABINOSE-BINDING PROTEIN-RELATED"/>
    <property type="match status" value="1"/>
</dbReference>
<dbReference type="HOGENOM" id="CLU_031285_9_1_3"/>
<dbReference type="PANTHER" id="PTHR43649:SF34">
    <property type="entry name" value="ABC TRANSPORTER PERIPLASMIC-BINDING PROTEIN YCJN-RELATED"/>
    <property type="match status" value="1"/>
</dbReference>
<dbReference type="SUPFAM" id="SSF53850">
    <property type="entry name" value="Periplasmic binding protein-like II"/>
    <property type="match status" value="1"/>
</dbReference>
<evidence type="ECO:0000256" key="3">
    <source>
        <dbReference type="ARBA" id="ARBA00022729"/>
    </source>
</evidence>
<keyword evidence="4" id="KW-1133">Transmembrane helix</keyword>